<proteinExistence type="predicted"/>
<protein>
    <recommendedName>
        <fullName evidence="3">Excreted virulence factor EspC (Type VII ESX diderm)</fullName>
    </recommendedName>
</protein>
<comment type="caution">
    <text evidence="1">The sequence shown here is derived from an EMBL/GenBank/DDBJ whole genome shotgun (WGS) entry which is preliminary data.</text>
</comment>
<dbReference type="RefSeq" id="WP_345717066.1">
    <property type="nucleotide sequence ID" value="NZ_BAABFP010000005.1"/>
</dbReference>
<gene>
    <name evidence="1" type="ORF">ACFQDO_03635</name>
</gene>
<sequence>MNGASFSVVPAVLEAEASRLEAAAHAVRDLREHPGVLRGRALDSGDDELAAALVGFASAWQDGLDRVASQATRWALVMRTARDTYLRTEHAVASMSWTGR</sequence>
<name>A0ABW1JBM7_9ACTN</name>
<organism evidence="1 2">
    <name type="scientific">Angustibacter luteus</name>
    <dbReference type="NCBI Taxonomy" id="658456"/>
    <lineage>
        <taxon>Bacteria</taxon>
        <taxon>Bacillati</taxon>
        <taxon>Actinomycetota</taxon>
        <taxon>Actinomycetes</taxon>
        <taxon>Kineosporiales</taxon>
        <taxon>Kineosporiaceae</taxon>
    </lineage>
</organism>
<evidence type="ECO:0008006" key="3">
    <source>
        <dbReference type="Google" id="ProtNLM"/>
    </source>
</evidence>
<keyword evidence="2" id="KW-1185">Reference proteome</keyword>
<reference evidence="2" key="1">
    <citation type="journal article" date="2019" name="Int. J. Syst. Evol. Microbiol.">
        <title>The Global Catalogue of Microorganisms (GCM) 10K type strain sequencing project: providing services to taxonomists for standard genome sequencing and annotation.</title>
        <authorList>
            <consortium name="The Broad Institute Genomics Platform"/>
            <consortium name="The Broad Institute Genome Sequencing Center for Infectious Disease"/>
            <person name="Wu L."/>
            <person name="Ma J."/>
        </authorList>
    </citation>
    <scope>NUCLEOTIDE SEQUENCE [LARGE SCALE GENOMIC DNA]</scope>
    <source>
        <strain evidence="2">KACC 14249</strain>
    </source>
</reference>
<dbReference type="Proteomes" id="UP001596189">
    <property type="component" value="Unassembled WGS sequence"/>
</dbReference>
<evidence type="ECO:0000313" key="1">
    <source>
        <dbReference type="EMBL" id="MFC6006213.1"/>
    </source>
</evidence>
<dbReference type="EMBL" id="JBHSRD010000002">
    <property type="protein sequence ID" value="MFC6006213.1"/>
    <property type="molecule type" value="Genomic_DNA"/>
</dbReference>
<accession>A0ABW1JBM7</accession>
<evidence type="ECO:0000313" key="2">
    <source>
        <dbReference type="Proteomes" id="UP001596189"/>
    </source>
</evidence>